<dbReference type="InterPro" id="IPR027469">
    <property type="entry name" value="Cation_efflux_TMD_sf"/>
</dbReference>
<organism evidence="10 11">
    <name type="scientific">Hathewaya limosa</name>
    <name type="common">Clostridium limosum</name>
    <dbReference type="NCBI Taxonomy" id="1536"/>
    <lineage>
        <taxon>Bacteria</taxon>
        <taxon>Bacillati</taxon>
        <taxon>Bacillota</taxon>
        <taxon>Clostridia</taxon>
        <taxon>Eubacteriales</taxon>
        <taxon>Clostridiaceae</taxon>
        <taxon>Hathewaya</taxon>
    </lineage>
</organism>
<dbReference type="InterPro" id="IPR027470">
    <property type="entry name" value="Cation_efflux_CTD"/>
</dbReference>
<feature type="transmembrane region" description="Helical" evidence="7">
    <location>
        <begin position="98"/>
        <end position="120"/>
    </location>
</feature>
<proteinExistence type="inferred from homology"/>
<dbReference type="InterPro" id="IPR050291">
    <property type="entry name" value="CDF_Transporter"/>
</dbReference>
<sequence>MLSKTLINKFIKNSSNIKDKKVRNSYGYLAGIVGIIVNVLLFMIKFFVGFFTNSIAITADAFNNLSDSGSSLITVFSFKLSSKPADREHPFGHGRIEYLSALIVSFLVLLVGIEFIKTSISRIMNPVPLKSTIFSILLMIGSILVKIWLGYFYNFLGSSINSNTLKASAKDSFADVITTSVILFSLISSNLFNFPIDGYIGVIVSIFIIYSGFSLIKETINPLLGEAPSEELVENIKNTLLSYENILDTHDLIVHNYGPGRIFASIHAEVPSNISLVQIHETIDKAEKEIGSELNILLVIHMDPVNIHCEEVKKDKEMLLNILKNYVEVKSIHDFRVVGEGEIKNLIFDLVIKLNKNFSKENENELINNIIKDIKKIHPHYSAIITIDKDFLGV</sequence>
<evidence type="ECO:0000256" key="2">
    <source>
        <dbReference type="ARBA" id="ARBA00008114"/>
    </source>
</evidence>
<accession>A0ABU0JSA0</accession>
<feature type="domain" description="Cation efflux protein cytoplasmic" evidence="9">
    <location>
        <begin position="228"/>
        <end position="304"/>
    </location>
</feature>
<dbReference type="NCBIfam" id="TIGR01297">
    <property type="entry name" value="CDF"/>
    <property type="match status" value="1"/>
</dbReference>
<dbReference type="Gene3D" id="3.30.70.1350">
    <property type="entry name" value="Cation efflux protein, cytoplasmic domain"/>
    <property type="match status" value="2"/>
</dbReference>
<protein>
    <submittedName>
        <fullName evidence="10">Cation diffusion facilitator family transporter</fullName>
    </submittedName>
</protein>
<evidence type="ECO:0000256" key="7">
    <source>
        <dbReference type="SAM" id="Phobius"/>
    </source>
</evidence>
<evidence type="ECO:0000313" key="11">
    <source>
        <dbReference type="Proteomes" id="UP001224418"/>
    </source>
</evidence>
<dbReference type="Pfam" id="PF16916">
    <property type="entry name" value="ZT_dimer"/>
    <property type="match status" value="1"/>
</dbReference>
<dbReference type="InterPro" id="IPR036837">
    <property type="entry name" value="Cation_efflux_CTD_sf"/>
</dbReference>
<evidence type="ECO:0000256" key="4">
    <source>
        <dbReference type="ARBA" id="ARBA00022692"/>
    </source>
</evidence>
<comment type="subcellular location">
    <subcellularLocation>
        <location evidence="1">Membrane</location>
        <topology evidence="1">Multi-pass membrane protein</topology>
    </subcellularLocation>
</comment>
<dbReference type="EMBL" id="JAUSWN010000013">
    <property type="protein sequence ID" value="MDQ0479971.1"/>
    <property type="molecule type" value="Genomic_DNA"/>
</dbReference>
<evidence type="ECO:0000256" key="3">
    <source>
        <dbReference type="ARBA" id="ARBA00022448"/>
    </source>
</evidence>
<dbReference type="PANTHER" id="PTHR43840:SF15">
    <property type="entry name" value="MITOCHONDRIAL METAL TRANSPORTER 1-RELATED"/>
    <property type="match status" value="1"/>
</dbReference>
<keyword evidence="11" id="KW-1185">Reference proteome</keyword>
<evidence type="ECO:0000259" key="9">
    <source>
        <dbReference type="Pfam" id="PF16916"/>
    </source>
</evidence>
<dbReference type="Gene3D" id="1.20.1510.10">
    <property type="entry name" value="Cation efflux protein transmembrane domain"/>
    <property type="match status" value="1"/>
</dbReference>
<keyword evidence="3" id="KW-0813">Transport</keyword>
<dbReference type="RefSeq" id="WP_307355886.1">
    <property type="nucleotide sequence ID" value="NZ_BAAACJ010000030.1"/>
</dbReference>
<dbReference type="SUPFAM" id="SSF160240">
    <property type="entry name" value="Cation efflux protein cytoplasmic domain-like"/>
    <property type="match status" value="2"/>
</dbReference>
<feature type="domain" description="Cation efflux protein transmembrane" evidence="8">
    <location>
        <begin position="32"/>
        <end position="224"/>
    </location>
</feature>
<evidence type="ECO:0000256" key="5">
    <source>
        <dbReference type="ARBA" id="ARBA00022989"/>
    </source>
</evidence>
<dbReference type="PANTHER" id="PTHR43840">
    <property type="entry name" value="MITOCHONDRIAL METAL TRANSPORTER 1-RELATED"/>
    <property type="match status" value="1"/>
</dbReference>
<gene>
    <name evidence="10" type="ORF">QOZ93_001714</name>
</gene>
<feature type="transmembrane region" description="Helical" evidence="7">
    <location>
        <begin position="199"/>
        <end position="216"/>
    </location>
</feature>
<feature type="transmembrane region" description="Helical" evidence="7">
    <location>
        <begin position="173"/>
        <end position="192"/>
    </location>
</feature>
<dbReference type="InterPro" id="IPR002524">
    <property type="entry name" value="Cation_efflux"/>
</dbReference>
<evidence type="ECO:0000256" key="6">
    <source>
        <dbReference type="ARBA" id="ARBA00023136"/>
    </source>
</evidence>
<keyword evidence="5 7" id="KW-1133">Transmembrane helix</keyword>
<feature type="transmembrane region" description="Helical" evidence="7">
    <location>
        <begin position="132"/>
        <end position="153"/>
    </location>
</feature>
<keyword evidence="6 7" id="KW-0472">Membrane</keyword>
<name>A0ABU0JSA0_HATLI</name>
<dbReference type="SUPFAM" id="SSF161111">
    <property type="entry name" value="Cation efflux protein transmembrane domain-like"/>
    <property type="match status" value="1"/>
</dbReference>
<dbReference type="Pfam" id="PF01545">
    <property type="entry name" value="Cation_efflux"/>
    <property type="match status" value="1"/>
</dbReference>
<dbReference type="Proteomes" id="UP001224418">
    <property type="component" value="Unassembled WGS sequence"/>
</dbReference>
<evidence type="ECO:0000259" key="8">
    <source>
        <dbReference type="Pfam" id="PF01545"/>
    </source>
</evidence>
<dbReference type="InterPro" id="IPR058533">
    <property type="entry name" value="Cation_efflux_TM"/>
</dbReference>
<comment type="similarity">
    <text evidence="2">Belongs to the cation diffusion facilitator (CDF) transporter (TC 2.A.4) family.</text>
</comment>
<feature type="transmembrane region" description="Helical" evidence="7">
    <location>
        <begin position="26"/>
        <end position="48"/>
    </location>
</feature>
<evidence type="ECO:0000256" key="1">
    <source>
        <dbReference type="ARBA" id="ARBA00004141"/>
    </source>
</evidence>
<evidence type="ECO:0000313" key="10">
    <source>
        <dbReference type="EMBL" id="MDQ0479971.1"/>
    </source>
</evidence>
<keyword evidence="4 7" id="KW-0812">Transmembrane</keyword>
<reference evidence="10 11" key="1">
    <citation type="submission" date="2023-07" db="EMBL/GenBank/DDBJ databases">
        <title>Genomic Encyclopedia of Type Strains, Phase IV (KMG-IV): sequencing the most valuable type-strain genomes for metagenomic binning, comparative biology and taxonomic classification.</title>
        <authorList>
            <person name="Goeker M."/>
        </authorList>
    </citation>
    <scope>NUCLEOTIDE SEQUENCE [LARGE SCALE GENOMIC DNA]</scope>
    <source>
        <strain evidence="10 11">DSM 1400</strain>
    </source>
</reference>
<comment type="caution">
    <text evidence="10">The sequence shown here is derived from an EMBL/GenBank/DDBJ whole genome shotgun (WGS) entry which is preliminary data.</text>
</comment>